<evidence type="ECO:0000259" key="3">
    <source>
        <dbReference type="PROSITE" id="PS50977"/>
    </source>
</evidence>
<dbReference type="InterPro" id="IPR050109">
    <property type="entry name" value="HTH-type_TetR-like_transc_reg"/>
</dbReference>
<dbReference type="PANTHER" id="PTHR30055">
    <property type="entry name" value="HTH-TYPE TRANSCRIPTIONAL REGULATOR RUTR"/>
    <property type="match status" value="1"/>
</dbReference>
<sequence>MGTRERILDASLTLFNEQGTAAISALTIATALGISPGNLYYHFRGKEEILAALLSECDLALNRLYRRMDAELCSAEDFEPFLLSLLRVGRHFRCLFRDQEVLRFAHPGLAQTWRRLLRQLRQTSQQLLQRLDRLSPLQLSQHERDQLADSLMLSALASLCFELEPDNDGEAQLLHSAATLFALLRPHLPETSISPAPAPHGQCGGR</sequence>
<dbReference type="eggNOG" id="COG1309">
    <property type="taxonomic scope" value="Bacteria"/>
</dbReference>
<feature type="DNA-binding region" description="H-T-H motif" evidence="2">
    <location>
        <begin position="24"/>
        <end position="43"/>
    </location>
</feature>
<proteinExistence type="predicted"/>
<dbReference type="GO" id="GO:0000976">
    <property type="term" value="F:transcription cis-regulatory region binding"/>
    <property type="evidence" value="ECO:0007669"/>
    <property type="project" value="TreeGrafter"/>
</dbReference>
<dbReference type="Gene3D" id="1.10.357.10">
    <property type="entry name" value="Tetracycline Repressor, domain 2"/>
    <property type="match status" value="1"/>
</dbReference>
<keyword evidence="5" id="KW-1185">Reference proteome</keyword>
<dbReference type="InterPro" id="IPR001647">
    <property type="entry name" value="HTH_TetR"/>
</dbReference>
<dbReference type="HOGENOM" id="CLU_091262_0_0_6"/>
<dbReference type="PANTHER" id="PTHR30055:SF223">
    <property type="entry name" value="HTH-TYPE TRANSCRIPTIONAL REGULATOR UIDR"/>
    <property type="match status" value="1"/>
</dbReference>
<evidence type="ECO:0000256" key="2">
    <source>
        <dbReference type="PROSITE-ProRule" id="PRU00335"/>
    </source>
</evidence>
<dbReference type="RefSeq" id="WP_013344267.1">
    <property type="nucleotide sequence ID" value="NC_014541.1"/>
</dbReference>
<dbReference type="KEGG" id="fbl:Fbal_0750"/>
<gene>
    <name evidence="4" type="ordered locus">Fbal_0750</name>
</gene>
<organism evidence="4 5">
    <name type="scientific">Ferrimonas balearica (strain DSM 9799 / CCM 4581 / KCTC 23876 / PAT)</name>
    <dbReference type="NCBI Taxonomy" id="550540"/>
    <lineage>
        <taxon>Bacteria</taxon>
        <taxon>Pseudomonadati</taxon>
        <taxon>Pseudomonadota</taxon>
        <taxon>Gammaproteobacteria</taxon>
        <taxon>Alteromonadales</taxon>
        <taxon>Ferrimonadaceae</taxon>
        <taxon>Ferrimonas</taxon>
    </lineage>
</organism>
<dbReference type="Pfam" id="PF13972">
    <property type="entry name" value="TetR"/>
    <property type="match status" value="1"/>
</dbReference>
<dbReference type="SUPFAM" id="SSF46689">
    <property type="entry name" value="Homeodomain-like"/>
    <property type="match status" value="1"/>
</dbReference>
<dbReference type="PRINTS" id="PR00455">
    <property type="entry name" value="HTHTETR"/>
</dbReference>
<dbReference type="GO" id="GO:0003700">
    <property type="term" value="F:DNA-binding transcription factor activity"/>
    <property type="evidence" value="ECO:0007669"/>
    <property type="project" value="TreeGrafter"/>
</dbReference>
<dbReference type="GeneID" id="67184013"/>
<dbReference type="Proteomes" id="UP000006683">
    <property type="component" value="Chromosome"/>
</dbReference>
<dbReference type="Pfam" id="PF00440">
    <property type="entry name" value="TetR_N"/>
    <property type="match status" value="1"/>
</dbReference>
<evidence type="ECO:0000313" key="4">
    <source>
        <dbReference type="EMBL" id="ADN74961.1"/>
    </source>
</evidence>
<evidence type="ECO:0000256" key="1">
    <source>
        <dbReference type="ARBA" id="ARBA00023125"/>
    </source>
</evidence>
<dbReference type="PROSITE" id="PS50977">
    <property type="entry name" value="HTH_TETR_2"/>
    <property type="match status" value="1"/>
</dbReference>
<dbReference type="InterPro" id="IPR009057">
    <property type="entry name" value="Homeodomain-like_sf"/>
</dbReference>
<dbReference type="InterPro" id="IPR025722">
    <property type="entry name" value="TetR"/>
</dbReference>
<feature type="domain" description="HTH tetR-type" evidence="3">
    <location>
        <begin position="1"/>
        <end position="61"/>
    </location>
</feature>
<protein>
    <submittedName>
        <fullName evidence="4">Transcriptional regulator, TetR family</fullName>
    </submittedName>
</protein>
<keyword evidence="1 2" id="KW-0238">DNA-binding</keyword>
<dbReference type="OrthoDB" id="8770705at2"/>
<reference evidence="4 5" key="1">
    <citation type="journal article" date="2010" name="Stand. Genomic Sci.">
        <title>Complete genome sequence of Ferrimonas balearica type strain (PAT).</title>
        <authorList>
            <person name="Nolan M."/>
            <person name="Sikorski J."/>
            <person name="Davenport K."/>
            <person name="Lucas S."/>
            <person name="Glavina Del Rio T."/>
            <person name="Tice H."/>
            <person name="Cheng J."/>
            <person name="Goodwin L."/>
            <person name="Pitluck S."/>
            <person name="Liolios K."/>
            <person name="Ivanova N."/>
            <person name="Mavromatis K."/>
            <person name="Ovchinnikova G."/>
            <person name="Pati A."/>
            <person name="Chen A."/>
            <person name="Palaniappan K."/>
            <person name="Land M."/>
            <person name="Hauser L."/>
            <person name="Chang Y."/>
            <person name="Jeffries C."/>
            <person name="Tapia R."/>
            <person name="Brettin T."/>
            <person name="Detter J."/>
            <person name="Han C."/>
            <person name="Yasawong M."/>
            <person name="Rohde M."/>
            <person name="Tindall B."/>
            <person name="Goker M."/>
            <person name="Woyke T."/>
            <person name="Bristow J."/>
            <person name="Eisen J."/>
            <person name="Markowitz V."/>
            <person name="Hugenholtz P."/>
            <person name="Kyrpides N."/>
            <person name="Klenk H."/>
            <person name="Lapidus A."/>
        </authorList>
    </citation>
    <scope>NUCLEOTIDE SEQUENCE [LARGE SCALE GENOMIC DNA]</scope>
    <source>
        <strain evidence="5">DSM 9799 / CCM 4581 / KCTC 23876 / PAT</strain>
    </source>
</reference>
<evidence type="ECO:0000313" key="5">
    <source>
        <dbReference type="Proteomes" id="UP000006683"/>
    </source>
</evidence>
<dbReference type="STRING" id="550540.Fbal_0750"/>
<dbReference type="AlphaFoldDB" id="E1SRZ2"/>
<accession>E1SRZ2</accession>
<name>E1SRZ2_FERBD</name>
<dbReference type="EMBL" id="CP002209">
    <property type="protein sequence ID" value="ADN74961.1"/>
    <property type="molecule type" value="Genomic_DNA"/>
</dbReference>